<sequence>MRSELSTSWADVRGIDVVAFGSLARREYTLASDVDYLVLVADLPEDPAAPREILGQVKDFLKREAEVEGAATKDPGSSQLFGVTAGIYDILNQVGLEDDTNTTHTRRMEILLESVSLLDQDLHSRILNSTLQRYLALSGAPPNRPPRFLINDVLRYWRQITVDYQAKAPTGRREPKAVLRYLKLITTRKNLFASSILPLIAPHGDIEMWDAAYLRDMFSLPPLARLATVTQSAPPEVRDAVASVFRTIDLFVQRTSDAEMRKHFAEIEWDKRGEDAGYNELKQAANDLQMAFETILCEWESVRQRTRRYLLL</sequence>
<evidence type="ECO:0000259" key="1">
    <source>
        <dbReference type="Pfam" id="PF01909"/>
    </source>
</evidence>
<evidence type="ECO:0000313" key="3">
    <source>
        <dbReference type="Proteomes" id="UP000093819"/>
    </source>
</evidence>
<dbReference type="EMBL" id="LZLR01000043">
    <property type="protein sequence ID" value="OBK25578.1"/>
    <property type="molecule type" value="Genomic_DNA"/>
</dbReference>
<protein>
    <recommendedName>
        <fullName evidence="1">Polymerase nucleotidyl transferase domain-containing protein</fullName>
    </recommendedName>
</protein>
<comment type="caution">
    <text evidence="2">The sequence shown here is derived from an EMBL/GenBank/DDBJ whole genome shotgun (WGS) entry which is preliminary data.</text>
</comment>
<evidence type="ECO:0000313" key="2">
    <source>
        <dbReference type="EMBL" id="OBK25578.1"/>
    </source>
</evidence>
<dbReference type="InterPro" id="IPR043519">
    <property type="entry name" value="NT_sf"/>
</dbReference>
<feature type="domain" description="Polymerase nucleotidyl transferase" evidence="1">
    <location>
        <begin position="4"/>
        <end position="46"/>
    </location>
</feature>
<dbReference type="Proteomes" id="UP000093819">
    <property type="component" value="Unassembled WGS sequence"/>
</dbReference>
<organism evidence="2 3">
    <name type="scientific">Mycobacterium asiaticum</name>
    <dbReference type="NCBI Taxonomy" id="1790"/>
    <lineage>
        <taxon>Bacteria</taxon>
        <taxon>Bacillati</taxon>
        <taxon>Actinomycetota</taxon>
        <taxon>Actinomycetes</taxon>
        <taxon>Mycobacteriales</taxon>
        <taxon>Mycobacteriaceae</taxon>
        <taxon>Mycobacterium</taxon>
    </lineage>
</organism>
<dbReference type="InterPro" id="IPR002934">
    <property type="entry name" value="Polymerase_NTP_transf_dom"/>
</dbReference>
<dbReference type="Pfam" id="PF01909">
    <property type="entry name" value="NTP_transf_2"/>
    <property type="match status" value="1"/>
</dbReference>
<dbReference type="AlphaFoldDB" id="A0A1A3NU88"/>
<name>A0A1A3NU88_MYCAS</name>
<dbReference type="GO" id="GO:0016779">
    <property type="term" value="F:nucleotidyltransferase activity"/>
    <property type="evidence" value="ECO:0007669"/>
    <property type="project" value="InterPro"/>
</dbReference>
<accession>A0A1A3NU88</accession>
<gene>
    <name evidence="2" type="ORF">A5635_15585</name>
</gene>
<reference evidence="2 3" key="1">
    <citation type="submission" date="2016-06" db="EMBL/GenBank/DDBJ databases">
        <authorList>
            <person name="Kjaerup R.B."/>
            <person name="Dalgaard T.S."/>
            <person name="Juul-Madsen H.R."/>
        </authorList>
    </citation>
    <scope>NUCLEOTIDE SEQUENCE [LARGE SCALE GENOMIC DNA]</scope>
    <source>
        <strain evidence="2 3">1245335.1</strain>
    </source>
</reference>
<proteinExistence type="predicted"/>
<dbReference type="Gene3D" id="3.30.460.10">
    <property type="entry name" value="Beta Polymerase, domain 2"/>
    <property type="match status" value="1"/>
</dbReference>
<dbReference type="SUPFAM" id="SSF81301">
    <property type="entry name" value="Nucleotidyltransferase"/>
    <property type="match status" value="1"/>
</dbReference>